<reference evidence="1 2" key="1">
    <citation type="submission" date="2024-06" db="EMBL/GenBank/DDBJ databases">
        <title>Sorghum-associated microbial communities from plants grown in Nebraska, USA.</title>
        <authorList>
            <person name="Schachtman D."/>
        </authorList>
    </citation>
    <scope>NUCLEOTIDE SEQUENCE [LARGE SCALE GENOMIC DNA]</scope>
    <source>
        <strain evidence="1 2">3207</strain>
    </source>
</reference>
<accession>A0ABV2QWJ4</accession>
<organism evidence="1 2">
    <name type="scientific">Kaistia defluvii</name>
    <dbReference type="NCBI Taxonomy" id="410841"/>
    <lineage>
        <taxon>Bacteria</taxon>
        <taxon>Pseudomonadati</taxon>
        <taxon>Pseudomonadota</taxon>
        <taxon>Alphaproteobacteria</taxon>
        <taxon>Hyphomicrobiales</taxon>
        <taxon>Kaistiaceae</taxon>
        <taxon>Kaistia</taxon>
    </lineage>
</organism>
<proteinExistence type="predicted"/>
<protein>
    <submittedName>
        <fullName evidence="1">Uncharacterized protein YeaO (DUF488 family)</fullName>
    </submittedName>
</protein>
<evidence type="ECO:0000313" key="2">
    <source>
        <dbReference type="Proteomes" id="UP001549321"/>
    </source>
</evidence>
<evidence type="ECO:0000313" key="1">
    <source>
        <dbReference type="EMBL" id="MET4633390.1"/>
    </source>
</evidence>
<dbReference type="PANTHER" id="PTHR36849">
    <property type="entry name" value="CYTOPLASMIC PROTEIN-RELATED"/>
    <property type="match status" value="1"/>
</dbReference>
<dbReference type="EMBL" id="JBEPSM010000001">
    <property type="protein sequence ID" value="MET4633390.1"/>
    <property type="molecule type" value="Genomic_DNA"/>
</dbReference>
<keyword evidence="2" id="KW-1185">Reference proteome</keyword>
<gene>
    <name evidence="1" type="ORF">ABIE08_001303</name>
</gene>
<dbReference type="InterPro" id="IPR052552">
    <property type="entry name" value="YeaO-like"/>
</dbReference>
<dbReference type="Pfam" id="PF22752">
    <property type="entry name" value="DUF488-N3i"/>
    <property type="match status" value="1"/>
</dbReference>
<comment type="caution">
    <text evidence="1">The sequence shown here is derived from an EMBL/GenBank/DDBJ whole genome shotgun (WGS) entry which is preliminary data.</text>
</comment>
<dbReference type="RefSeq" id="WP_354549638.1">
    <property type="nucleotide sequence ID" value="NZ_JBEPSM010000001.1"/>
</dbReference>
<name>A0ABV2QWJ4_9HYPH</name>
<dbReference type="PANTHER" id="PTHR36849:SF1">
    <property type="entry name" value="CYTOPLASMIC PROTEIN"/>
    <property type="match status" value="1"/>
</dbReference>
<sequence length="121" mass="13615">MIQLKRIYEPVSPEDGFRVLVDRLWPRGVSKARAAVDFWARDVAPSTELRQWFHHEAANWDEFVLRYRQELAANPEAVSALREKCAGQVTTLLYGAKDEAHNQAVVLKEVLQSGNSAPGVA</sequence>
<dbReference type="Proteomes" id="UP001549321">
    <property type="component" value="Unassembled WGS sequence"/>
</dbReference>